<protein>
    <submittedName>
        <fullName evidence="2">Helix-turn-helix domain-containing protein</fullName>
    </submittedName>
</protein>
<sequence length="77" mass="8693">MLPTQNQSLPNNQHLDDIHTLWAKPKVKEVLGIADTKLYQLIKEGELSKPLKIGRRSLWRKSDVLAFIDAKASSLQG</sequence>
<reference evidence="2" key="2">
    <citation type="journal article" date="2022" name="Res Sq">
        <title>Evolution of multicellular longitudinally dividing oral cavity symbionts (Neisseriaceae).</title>
        <authorList>
            <person name="Nyongesa S."/>
            <person name="Weber P."/>
            <person name="Bernet E."/>
            <person name="Pullido F."/>
            <person name="Nieckarz M."/>
            <person name="Delaby M."/>
            <person name="Nieves C."/>
            <person name="Viehboeck T."/>
            <person name="Krause N."/>
            <person name="Rivera-Millot A."/>
            <person name="Nakamura A."/>
            <person name="Vischer N."/>
            <person name="VanNieuwenhze M."/>
            <person name="Brun Y."/>
            <person name="Cava F."/>
            <person name="Bulgheresi S."/>
            <person name="Veyrier F."/>
        </authorList>
    </citation>
    <scope>NUCLEOTIDE SEQUENCE</scope>
    <source>
        <strain evidence="2">SAG 1488-6</strain>
    </source>
</reference>
<evidence type="ECO:0000313" key="3">
    <source>
        <dbReference type="Proteomes" id="UP000832034"/>
    </source>
</evidence>
<evidence type="ECO:0000313" key="2">
    <source>
        <dbReference type="EMBL" id="UOO92669.1"/>
    </source>
</evidence>
<dbReference type="EMBL" id="CP091512">
    <property type="protein sequence ID" value="UOO92669.1"/>
    <property type="molecule type" value="Genomic_DNA"/>
</dbReference>
<gene>
    <name evidence="2" type="ORF">LVJ81_01055</name>
</gene>
<feature type="domain" description="Helix-turn-helix" evidence="1">
    <location>
        <begin position="27"/>
        <end position="70"/>
    </location>
</feature>
<organism evidence="2 3">
    <name type="scientific">Vitreoscilla stercoraria</name>
    <dbReference type="NCBI Taxonomy" id="61"/>
    <lineage>
        <taxon>Bacteria</taxon>
        <taxon>Pseudomonadati</taxon>
        <taxon>Pseudomonadota</taxon>
        <taxon>Betaproteobacteria</taxon>
        <taxon>Neisseriales</taxon>
        <taxon>Neisseriaceae</taxon>
        <taxon>Vitreoscilla</taxon>
    </lineage>
</organism>
<dbReference type="Pfam" id="PF12728">
    <property type="entry name" value="HTH_17"/>
    <property type="match status" value="1"/>
</dbReference>
<evidence type="ECO:0000259" key="1">
    <source>
        <dbReference type="Pfam" id="PF12728"/>
    </source>
</evidence>
<proteinExistence type="predicted"/>
<reference evidence="2" key="1">
    <citation type="submission" date="2021-12" db="EMBL/GenBank/DDBJ databases">
        <authorList>
            <person name="Veyrier F.J."/>
        </authorList>
    </citation>
    <scope>NUCLEOTIDE SEQUENCE</scope>
    <source>
        <strain evidence="2">SAG 1488-6</strain>
    </source>
</reference>
<name>A0ABY4EB83_VITST</name>
<accession>A0ABY4EB83</accession>
<dbReference type="Gene3D" id="1.10.238.160">
    <property type="match status" value="1"/>
</dbReference>
<keyword evidence="3" id="KW-1185">Reference proteome</keyword>
<dbReference type="Proteomes" id="UP000832034">
    <property type="component" value="Chromosome"/>
</dbReference>
<dbReference type="InterPro" id="IPR041657">
    <property type="entry name" value="HTH_17"/>
</dbReference>
<dbReference type="RefSeq" id="WP_040755032.1">
    <property type="nucleotide sequence ID" value="NZ_CP091512.1"/>
</dbReference>